<feature type="coiled-coil region" evidence="1">
    <location>
        <begin position="18"/>
        <end position="108"/>
    </location>
</feature>
<evidence type="ECO:0000256" key="1">
    <source>
        <dbReference type="SAM" id="Coils"/>
    </source>
</evidence>
<proteinExistence type="predicted"/>
<dbReference type="SUPFAM" id="SSF58100">
    <property type="entry name" value="Bacterial hemolysins"/>
    <property type="match status" value="1"/>
</dbReference>
<dbReference type="Gene3D" id="1.20.1170.10">
    <property type="match status" value="1"/>
</dbReference>
<dbReference type="AlphaFoldDB" id="A0A0B6Z8W0"/>
<feature type="non-terminal residue" evidence="2">
    <location>
        <position position="111"/>
    </location>
</feature>
<sequence length="111" mass="12940">SEQICELESLISEAGEVYNMHTKEISKLSEEKTFIENQLSSVEELKSQLKEVTATCDAFRQTLKNKETEWKTMEEKLHKTVESQNATIMTLHDDCKELQDEIERLQDKMSQ</sequence>
<keyword evidence="1" id="KW-0175">Coiled coil</keyword>
<protein>
    <submittedName>
        <fullName evidence="2">Uncharacterized protein</fullName>
    </submittedName>
</protein>
<evidence type="ECO:0000313" key="2">
    <source>
        <dbReference type="EMBL" id="CEK64160.1"/>
    </source>
</evidence>
<reference evidence="2" key="1">
    <citation type="submission" date="2014-12" db="EMBL/GenBank/DDBJ databases">
        <title>Insight into the proteome of Arion vulgaris.</title>
        <authorList>
            <person name="Aradska J."/>
            <person name="Bulat T."/>
            <person name="Smidak R."/>
            <person name="Sarate P."/>
            <person name="Gangsoo J."/>
            <person name="Sialana F."/>
            <person name="Bilban M."/>
            <person name="Lubec G."/>
        </authorList>
    </citation>
    <scope>NUCLEOTIDE SEQUENCE</scope>
    <source>
        <tissue evidence="2">Skin</tissue>
    </source>
</reference>
<name>A0A0B6Z8W0_9EUPU</name>
<feature type="non-terminal residue" evidence="2">
    <location>
        <position position="1"/>
    </location>
</feature>
<gene>
    <name evidence="2" type="primary">ORF50785</name>
</gene>
<organism evidence="2">
    <name type="scientific">Arion vulgaris</name>
    <dbReference type="NCBI Taxonomy" id="1028688"/>
    <lineage>
        <taxon>Eukaryota</taxon>
        <taxon>Metazoa</taxon>
        <taxon>Spiralia</taxon>
        <taxon>Lophotrochozoa</taxon>
        <taxon>Mollusca</taxon>
        <taxon>Gastropoda</taxon>
        <taxon>Heterobranchia</taxon>
        <taxon>Euthyneura</taxon>
        <taxon>Panpulmonata</taxon>
        <taxon>Eupulmonata</taxon>
        <taxon>Stylommatophora</taxon>
        <taxon>Helicina</taxon>
        <taxon>Arionoidea</taxon>
        <taxon>Arionidae</taxon>
        <taxon>Arion</taxon>
    </lineage>
</organism>
<accession>A0A0B6Z8W0</accession>
<dbReference type="EMBL" id="HACG01017295">
    <property type="protein sequence ID" value="CEK64160.1"/>
    <property type="molecule type" value="Transcribed_RNA"/>
</dbReference>